<keyword evidence="4 7" id="KW-0812">Transmembrane</keyword>
<evidence type="ECO:0000256" key="4">
    <source>
        <dbReference type="ARBA" id="ARBA00022692"/>
    </source>
</evidence>
<dbReference type="PANTHER" id="PTHR33362">
    <property type="entry name" value="SIALIC ACID TRAP TRANSPORTER PERMEASE PROTEIN SIAT-RELATED"/>
    <property type="match status" value="1"/>
</dbReference>
<dbReference type="GO" id="GO:0005886">
    <property type="term" value="C:plasma membrane"/>
    <property type="evidence" value="ECO:0007669"/>
    <property type="project" value="UniProtKB-SubCell"/>
</dbReference>
<evidence type="ECO:0000256" key="5">
    <source>
        <dbReference type="ARBA" id="ARBA00022989"/>
    </source>
</evidence>
<evidence type="ECO:0000313" key="9">
    <source>
        <dbReference type="EMBL" id="SVA22894.1"/>
    </source>
</evidence>
<feature type="domain" description="TRAP C4-dicarboxylate transport system permease DctM subunit" evidence="8">
    <location>
        <begin position="12"/>
        <end position="452"/>
    </location>
</feature>
<dbReference type="NCBIfam" id="TIGR00786">
    <property type="entry name" value="dctM"/>
    <property type="match status" value="1"/>
</dbReference>
<evidence type="ECO:0000256" key="7">
    <source>
        <dbReference type="SAM" id="Phobius"/>
    </source>
</evidence>
<feature type="transmembrane region" description="Helical" evidence="7">
    <location>
        <begin position="360"/>
        <end position="377"/>
    </location>
</feature>
<evidence type="ECO:0000256" key="1">
    <source>
        <dbReference type="ARBA" id="ARBA00004429"/>
    </source>
</evidence>
<feature type="transmembrane region" description="Helical" evidence="7">
    <location>
        <begin position="246"/>
        <end position="279"/>
    </location>
</feature>
<dbReference type="InterPro" id="IPR004681">
    <property type="entry name" value="TRAP_DctM"/>
</dbReference>
<feature type="transmembrane region" description="Helical" evidence="7">
    <location>
        <begin position="291"/>
        <end position="315"/>
    </location>
</feature>
<evidence type="ECO:0000256" key="2">
    <source>
        <dbReference type="ARBA" id="ARBA00022475"/>
    </source>
</evidence>
<keyword evidence="3" id="KW-0997">Cell inner membrane</keyword>
<dbReference type="InterPro" id="IPR010656">
    <property type="entry name" value="DctM"/>
</dbReference>
<name>A0A381U4A6_9ZZZZ</name>
<feature type="transmembrane region" description="Helical" evidence="7">
    <location>
        <begin position="154"/>
        <end position="177"/>
    </location>
</feature>
<dbReference type="AlphaFoldDB" id="A0A381U4A6"/>
<proteinExistence type="predicted"/>
<reference evidence="9" key="1">
    <citation type="submission" date="2018-05" db="EMBL/GenBank/DDBJ databases">
        <authorList>
            <person name="Lanie J.A."/>
            <person name="Ng W.-L."/>
            <person name="Kazmierczak K.M."/>
            <person name="Andrzejewski T.M."/>
            <person name="Davidsen T.M."/>
            <person name="Wayne K.J."/>
            <person name="Tettelin H."/>
            <person name="Glass J.I."/>
            <person name="Rusch D."/>
            <person name="Podicherti R."/>
            <person name="Tsui H.-C.T."/>
            <person name="Winkler M.E."/>
        </authorList>
    </citation>
    <scope>NUCLEOTIDE SEQUENCE</scope>
</reference>
<evidence type="ECO:0000259" key="8">
    <source>
        <dbReference type="Pfam" id="PF06808"/>
    </source>
</evidence>
<feature type="transmembrane region" description="Helical" evidence="7">
    <location>
        <begin position="335"/>
        <end position="353"/>
    </location>
</feature>
<organism evidence="9">
    <name type="scientific">marine metagenome</name>
    <dbReference type="NCBI Taxonomy" id="408172"/>
    <lineage>
        <taxon>unclassified sequences</taxon>
        <taxon>metagenomes</taxon>
        <taxon>ecological metagenomes</taxon>
    </lineage>
</organism>
<gene>
    <name evidence="9" type="ORF">METZ01_LOCUS75748</name>
</gene>
<dbReference type="Pfam" id="PF06808">
    <property type="entry name" value="DctM"/>
    <property type="match status" value="1"/>
</dbReference>
<feature type="transmembrane region" description="Helical" evidence="7">
    <location>
        <begin position="427"/>
        <end position="449"/>
    </location>
</feature>
<feature type="transmembrane region" description="Helical" evidence="7">
    <location>
        <begin position="62"/>
        <end position="88"/>
    </location>
</feature>
<feature type="transmembrane region" description="Helical" evidence="7">
    <location>
        <begin position="12"/>
        <end position="42"/>
    </location>
</feature>
<comment type="subcellular location">
    <subcellularLocation>
        <location evidence="1">Cell inner membrane</location>
        <topology evidence="1">Multi-pass membrane protein</topology>
    </subcellularLocation>
</comment>
<dbReference type="PANTHER" id="PTHR33362:SF7">
    <property type="entry name" value="SLL1103 PROTEIN"/>
    <property type="match status" value="1"/>
</dbReference>
<protein>
    <recommendedName>
        <fullName evidence="8">TRAP C4-dicarboxylate transport system permease DctM subunit domain-containing protein</fullName>
    </recommendedName>
</protein>
<feature type="transmembrane region" description="Helical" evidence="7">
    <location>
        <begin position="109"/>
        <end position="142"/>
    </location>
</feature>
<keyword evidence="2" id="KW-1003">Cell membrane</keyword>
<keyword evidence="6 7" id="KW-0472">Membrane</keyword>
<evidence type="ECO:0000256" key="3">
    <source>
        <dbReference type="ARBA" id="ARBA00022519"/>
    </source>
</evidence>
<dbReference type="GO" id="GO:0022857">
    <property type="term" value="F:transmembrane transporter activity"/>
    <property type="evidence" value="ECO:0007669"/>
    <property type="project" value="TreeGrafter"/>
</dbReference>
<dbReference type="EMBL" id="UINC01005683">
    <property type="protein sequence ID" value="SVA22894.1"/>
    <property type="molecule type" value="Genomic_DNA"/>
</dbReference>
<accession>A0A381U4A6</accession>
<feature type="transmembrane region" description="Helical" evidence="7">
    <location>
        <begin position="189"/>
        <end position="210"/>
    </location>
</feature>
<evidence type="ECO:0000256" key="6">
    <source>
        <dbReference type="ARBA" id="ARBA00023136"/>
    </source>
</evidence>
<keyword evidence="5 7" id="KW-1133">Transmembrane helix</keyword>
<feature type="transmembrane region" description="Helical" evidence="7">
    <location>
        <begin position="389"/>
        <end position="415"/>
    </location>
</feature>
<sequence>MAAENYLVIGMFVSFIALLFTGFPVAWVLAGVGILFAGVAWWTDNVMEWTMTGLDYNTLGLLVGRIFGIMDNWVLIAIPMFIFMGLMLDKSGMAQRMMTSMQKLFGNVRGGLAVTVTLIGIILAASTGIIGASVVLLGLMSVPVMLSQNYDKPLALGTVAASGCLGILIPPSIMLVIMGDQLAIPILDLFMGAVFPGIILGFLYIVYILVYCKIYPDKAPLAPDHKEANLKDILQALLDIVPPAGLILLVLGSIFMGIATVTEASGVGALGATLIAVIFKRFNLRVLKEVVINTMNTAAYIFAIFVGATIFALILRECGGDELIERGLTGLGFGPSGLIIFVLVVVFFLGFFLDWIEISLIMLPLLAPVVSGLDLQINGFGVVDYPKLTWFALLVAVTLQTSFLTPPVGFALFYLKGVCPPEVQMTDIYRGVVPFIILQLIALVLVFIFPELVTWLPSMVFRPL</sequence>